<gene>
    <name evidence="6" type="ORF">TVAG_035660</name>
</gene>
<dbReference type="InterPro" id="IPR000719">
    <property type="entry name" value="Prot_kinase_dom"/>
</dbReference>
<dbReference type="STRING" id="5722.A2DAN9"/>
<reference evidence="6" key="1">
    <citation type="submission" date="2006-10" db="EMBL/GenBank/DDBJ databases">
        <authorList>
            <person name="Amadeo P."/>
            <person name="Zhao Q."/>
            <person name="Wortman J."/>
            <person name="Fraser-Liggett C."/>
            <person name="Carlton J."/>
        </authorList>
    </citation>
    <scope>NUCLEOTIDE SEQUENCE</scope>
    <source>
        <strain evidence="6">G3</strain>
    </source>
</reference>
<reference evidence="6" key="2">
    <citation type="journal article" date="2007" name="Science">
        <title>Draft genome sequence of the sexually transmitted pathogen Trichomonas vaginalis.</title>
        <authorList>
            <person name="Carlton J.M."/>
            <person name="Hirt R.P."/>
            <person name="Silva J.C."/>
            <person name="Delcher A.L."/>
            <person name="Schatz M."/>
            <person name="Zhao Q."/>
            <person name="Wortman J.R."/>
            <person name="Bidwell S.L."/>
            <person name="Alsmark U.C.M."/>
            <person name="Besteiro S."/>
            <person name="Sicheritz-Ponten T."/>
            <person name="Noel C.J."/>
            <person name="Dacks J.B."/>
            <person name="Foster P.G."/>
            <person name="Simillion C."/>
            <person name="Van de Peer Y."/>
            <person name="Miranda-Saavedra D."/>
            <person name="Barton G.J."/>
            <person name="Westrop G.D."/>
            <person name="Mueller S."/>
            <person name="Dessi D."/>
            <person name="Fiori P.L."/>
            <person name="Ren Q."/>
            <person name="Paulsen I."/>
            <person name="Zhang H."/>
            <person name="Bastida-Corcuera F.D."/>
            <person name="Simoes-Barbosa A."/>
            <person name="Brown M.T."/>
            <person name="Hayes R.D."/>
            <person name="Mukherjee M."/>
            <person name="Okumura C.Y."/>
            <person name="Schneider R."/>
            <person name="Smith A.J."/>
            <person name="Vanacova S."/>
            <person name="Villalvazo M."/>
            <person name="Haas B.J."/>
            <person name="Pertea M."/>
            <person name="Feldblyum T.V."/>
            <person name="Utterback T.R."/>
            <person name="Shu C.L."/>
            <person name="Osoegawa K."/>
            <person name="de Jong P.J."/>
            <person name="Hrdy I."/>
            <person name="Horvathova L."/>
            <person name="Zubacova Z."/>
            <person name="Dolezal P."/>
            <person name="Malik S.B."/>
            <person name="Logsdon J.M. Jr."/>
            <person name="Henze K."/>
            <person name="Gupta A."/>
            <person name="Wang C.C."/>
            <person name="Dunne R.L."/>
            <person name="Upcroft J.A."/>
            <person name="Upcroft P."/>
            <person name="White O."/>
            <person name="Salzberg S.L."/>
            <person name="Tang P."/>
            <person name="Chiu C.-H."/>
            <person name="Lee Y.-S."/>
            <person name="Embley T.M."/>
            <person name="Coombs G.H."/>
            <person name="Mottram J.C."/>
            <person name="Tachezy J."/>
            <person name="Fraser-Liggett C.M."/>
            <person name="Johnson P.J."/>
        </authorList>
    </citation>
    <scope>NUCLEOTIDE SEQUENCE [LARGE SCALE GENOMIC DNA]</scope>
    <source>
        <strain evidence="6">G3</strain>
    </source>
</reference>
<dbReference type="PROSITE" id="PS00107">
    <property type="entry name" value="PROTEIN_KINASE_ATP"/>
    <property type="match status" value="1"/>
</dbReference>
<evidence type="ECO:0000313" key="7">
    <source>
        <dbReference type="Proteomes" id="UP000001542"/>
    </source>
</evidence>
<dbReference type="PROSITE" id="PS00108">
    <property type="entry name" value="PROTEIN_KINASE_ST"/>
    <property type="match status" value="1"/>
</dbReference>
<evidence type="ECO:0000256" key="2">
    <source>
        <dbReference type="ARBA" id="ARBA00022840"/>
    </source>
</evidence>
<dbReference type="GO" id="GO:0005524">
    <property type="term" value="F:ATP binding"/>
    <property type="evidence" value="ECO:0007669"/>
    <property type="project" value="UniProtKB-UniRule"/>
</dbReference>
<dbReference type="VEuPathDB" id="TrichDB:TVAGG3_0811930"/>
<dbReference type="FunFam" id="1.10.510.10:FF:000984">
    <property type="entry name" value="CAMK family protein kinase"/>
    <property type="match status" value="1"/>
</dbReference>
<name>A2DAN9_TRIV3</name>
<dbReference type="VEuPathDB" id="TrichDB:TVAG_035660"/>
<keyword evidence="2 3" id="KW-0067">ATP-binding</keyword>
<dbReference type="PANTHER" id="PTHR24362:SF309">
    <property type="entry name" value="PROTEIN KINASE DOMAIN-CONTAINING PROTEIN"/>
    <property type="match status" value="1"/>
</dbReference>
<dbReference type="eggNOG" id="KOG0583">
    <property type="taxonomic scope" value="Eukaryota"/>
</dbReference>
<evidence type="ECO:0000256" key="4">
    <source>
        <dbReference type="RuleBase" id="RU000304"/>
    </source>
</evidence>
<organism evidence="6 7">
    <name type="scientific">Trichomonas vaginalis (strain ATCC PRA-98 / G3)</name>
    <dbReference type="NCBI Taxonomy" id="412133"/>
    <lineage>
        <taxon>Eukaryota</taxon>
        <taxon>Metamonada</taxon>
        <taxon>Parabasalia</taxon>
        <taxon>Trichomonadida</taxon>
        <taxon>Trichomonadidae</taxon>
        <taxon>Trichomonas</taxon>
    </lineage>
</organism>
<dbReference type="InterPro" id="IPR008271">
    <property type="entry name" value="Ser/Thr_kinase_AS"/>
</dbReference>
<dbReference type="PANTHER" id="PTHR24362">
    <property type="entry name" value="SERINE/THREONINE-PROTEIN KINASE NEK"/>
    <property type="match status" value="1"/>
</dbReference>
<dbReference type="PROSITE" id="PS50011">
    <property type="entry name" value="PROTEIN_KINASE_DOM"/>
    <property type="match status" value="1"/>
</dbReference>
<comment type="similarity">
    <text evidence="4">Belongs to the protein kinase superfamily.</text>
</comment>
<keyword evidence="6" id="KW-0418">Kinase</keyword>
<dbReference type="SUPFAM" id="SSF56112">
    <property type="entry name" value="Protein kinase-like (PK-like)"/>
    <property type="match status" value="1"/>
</dbReference>
<dbReference type="GO" id="GO:0004674">
    <property type="term" value="F:protein serine/threonine kinase activity"/>
    <property type="evidence" value="ECO:0000318"/>
    <property type="project" value="GO_Central"/>
</dbReference>
<keyword evidence="6" id="KW-0808">Transferase</keyword>
<sequence length="330" mass="37540">MSETDSTLKNILLQNEYVLMEQIGVGGFATCYNVWSQKYQTTFVCKVYKAQDNADKDKVGAQLNQFSHEIEALVKIFQTYIMRIYSYFMTNDMFFMILEYCPNGSIQDMIKHEGKIDGNKLNTYLYQAATALEYCHSKSFAHHDIKPANLLIDENFNIKLSDFGMAEPGTCHCEKYGGTLAFLAPEIFLRQPYDPFKADVWSFGATAFFMACGTAPFTGSNPTEMKQLICNGCYIMPNTIPPYIKKLIKNTMVLSPEARWSMTNVVDYLKGFLETKITPHNSMSGIYLSSRNSTLGKNRVRRRNSIMVTGEIRSPLRSSTMSRLLDTFAE</sequence>
<dbReference type="Pfam" id="PF00069">
    <property type="entry name" value="Pkinase"/>
    <property type="match status" value="1"/>
</dbReference>
<accession>A2DAN9</accession>
<evidence type="ECO:0000256" key="3">
    <source>
        <dbReference type="PROSITE-ProRule" id="PRU10141"/>
    </source>
</evidence>
<protein>
    <submittedName>
        <fullName evidence="6">CAMK family protein kinase</fullName>
    </submittedName>
</protein>
<evidence type="ECO:0000259" key="5">
    <source>
        <dbReference type="PROSITE" id="PS50011"/>
    </source>
</evidence>
<proteinExistence type="inferred from homology"/>
<dbReference type="InterPro" id="IPR017441">
    <property type="entry name" value="Protein_kinase_ATP_BS"/>
</dbReference>
<dbReference type="Gene3D" id="1.10.510.10">
    <property type="entry name" value="Transferase(Phosphotransferase) domain 1"/>
    <property type="match status" value="1"/>
</dbReference>
<keyword evidence="1 3" id="KW-0547">Nucleotide-binding</keyword>
<dbReference type="RefSeq" id="XP_001583528.1">
    <property type="nucleotide sequence ID" value="XM_001583478.1"/>
</dbReference>
<dbReference type="KEGG" id="tva:5468098"/>
<dbReference type="OrthoDB" id="4062651at2759"/>
<dbReference type="EMBL" id="DS113183">
    <property type="protein sequence ID" value="EAY22542.1"/>
    <property type="molecule type" value="Genomic_DNA"/>
</dbReference>
<feature type="binding site" evidence="3">
    <location>
        <position position="46"/>
    </location>
    <ligand>
        <name>ATP</name>
        <dbReference type="ChEBI" id="CHEBI:30616"/>
    </ligand>
</feature>
<dbReference type="SMR" id="A2DAN9"/>
<dbReference type="Proteomes" id="UP000001542">
    <property type="component" value="Unassembled WGS sequence"/>
</dbReference>
<dbReference type="InterPro" id="IPR011009">
    <property type="entry name" value="Kinase-like_dom_sf"/>
</dbReference>
<keyword evidence="4" id="KW-0723">Serine/threonine-protein kinase</keyword>
<evidence type="ECO:0000313" key="6">
    <source>
        <dbReference type="EMBL" id="EAY22542.1"/>
    </source>
</evidence>
<dbReference type="SMART" id="SM00220">
    <property type="entry name" value="S_TKc"/>
    <property type="match status" value="1"/>
</dbReference>
<dbReference type="AlphaFoldDB" id="A2DAN9"/>
<dbReference type="InParanoid" id="A2DAN9"/>
<keyword evidence="7" id="KW-1185">Reference proteome</keyword>
<feature type="domain" description="Protein kinase" evidence="5">
    <location>
        <begin position="17"/>
        <end position="273"/>
    </location>
</feature>
<evidence type="ECO:0000256" key="1">
    <source>
        <dbReference type="ARBA" id="ARBA00022741"/>
    </source>
</evidence>